<dbReference type="Proteomes" id="UP000707356">
    <property type="component" value="Unassembled WGS sequence"/>
</dbReference>
<sequence length="426" mass="48361">MPPNQSFYPPKLTPNFVKLLQSVSPWLLRQRAGLELVISTEPKVQLSTLQNSPCLLLCNHPTFNDPLVMFGFSGRVGRPFYYMAAHERFGRLEGWLLQRIGGYSIRRGQADRDSVAQTLKLLAQPDCRLVIFPEGGCSFQNDTVMPFRPGAVQMALQAIAKQAKKGEARDFWVVPISLKYRYSGSMQPIIQRSLQRLEQRLGISELGASGGSGSGASGDLYSRLRVVSAAVMRRFEQEYGLALTADAKLELEDIDWNQRIAAIKAEILAQCEQRLSLTPAPHEPNRERVYRIQQALERRYDLNEDGSNQILVNGADEWELMRQSLARVLNFDALYVGYVAEHPTPERFLDTLTRLERSVFNIDQPPPKGQQQAFLRVGRPLNLQDYLPDYERDRQGTVRQLTQQLQQTVQTNLNLLSQATARDISW</sequence>
<evidence type="ECO:0000259" key="3">
    <source>
        <dbReference type="SMART" id="SM00563"/>
    </source>
</evidence>
<reference evidence="4" key="2">
    <citation type="journal article" date="2022" name="Microbiol. Resour. Announc.">
        <title>Metagenome Sequencing to Explore Phylogenomics of Terrestrial Cyanobacteria.</title>
        <authorList>
            <person name="Ward R.D."/>
            <person name="Stajich J.E."/>
            <person name="Johansen J.R."/>
            <person name="Huntemann M."/>
            <person name="Clum A."/>
            <person name="Foster B."/>
            <person name="Foster B."/>
            <person name="Roux S."/>
            <person name="Palaniappan K."/>
            <person name="Varghese N."/>
            <person name="Mukherjee S."/>
            <person name="Reddy T.B.K."/>
            <person name="Daum C."/>
            <person name="Copeland A."/>
            <person name="Chen I.A."/>
            <person name="Ivanova N.N."/>
            <person name="Kyrpides N.C."/>
            <person name="Shapiro N."/>
            <person name="Eloe-Fadrosh E.A."/>
            <person name="Pietrasiak N."/>
        </authorList>
    </citation>
    <scope>NUCLEOTIDE SEQUENCE</scope>
    <source>
        <strain evidence="4">GSE-TBD4-15B</strain>
    </source>
</reference>
<dbReference type="AlphaFoldDB" id="A0A951PCJ3"/>
<organism evidence="4 5">
    <name type="scientific">Pegethrix bostrychoides GSE-TBD4-15B</name>
    <dbReference type="NCBI Taxonomy" id="2839662"/>
    <lineage>
        <taxon>Bacteria</taxon>
        <taxon>Bacillati</taxon>
        <taxon>Cyanobacteriota</taxon>
        <taxon>Cyanophyceae</taxon>
        <taxon>Oculatellales</taxon>
        <taxon>Oculatellaceae</taxon>
        <taxon>Pegethrix</taxon>
    </lineage>
</organism>
<dbReference type="InterPro" id="IPR002123">
    <property type="entry name" value="Plipid/glycerol_acylTrfase"/>
</dbReference>
<evidence type="ECO:0000256" key="2">
    <source>
        <dbReference type="ARBA" id="ARBA00023315"/>
    </source>
</evidence>
<name>A0A951PCJ3_9CYAN</name>
<accession>A0A951PCJ3</accession>
<dbReference type="SUPFAM" id="SSF69593">
    <property type="entry name" value="Glycerol-3-phosphate (1)-acyltransferase"/>
    <property type="match status" value="1"/>
</dbReference>
<dbReference type="GO" id="GO:0003841">
    <property type="term" value="F:1-acylglycerol-3-phosphate O-acyltransferase activity"/>
    <property type="evidence" value="ECO:0007669"/>
    <property type="project" value="TreeGrafter"/>
</dbReference>
<feature type="domain" description="Phospholipid/glycerol acyltransferase" evidence="3">
    <location>
        <begin position="54"/>
        <end position="181"/>
    </location>
</feature>
<dbReference type="PANTHER" id="PTHR10434:SF40">
    <property type="entry name" value="1-ACYL-SN-GLYCEROL-3-PHOSPHATE ACYLTRANSFERASE"/>
    <property type="match status" value="1"/>
</dbReference>
<reference evidence="4" key="1">
    <citation type="submission" date="2021-05" db="EMBL/GenBank/DDBJ databases">
        <authorList>
            <person name="Pietrasiak N."/>
            <person name="Ward R."/>
            <person name="Stajich J.E."/>
            <person name="Kurbessoian T."/>
        </authorList>
    </citation>
    <scope>NUCLEOTIDE SEQUENCE</scope>
    <source>
        <strain evidence="4">GSE-TBD4-15B</strain>
    </source>
</reference>
<proteinExistence type="predicted"/>
<keyword evidence="2 4" id="KW-0012">Acyltransferase</keyword>
<dbReference type="SMART" id="SM00563">
    <property type="entry name" value="PlsC"/>
    <property type="match status" value="1"/>
</dbReference>
<protein>
    <submittedName>
        <fullName evidence="4">1-acyl-sn-glycerol-3-phosphate acyltransferase</fullName>
    </submittedName>
</protein>
<dbReference type="Pfam" id="PF01553">
    <property type="entry name" value="Acyltransferase"/>
    <property type="match status" value="1"/>
</dbReference>
<dbReference type="PANTHER" id="PTHR10434">
    <property type="entry name" value="1-ACYL-SN-GLYCEROL-3-PHOSPHATE ACYLTRANSFERASE"/>
    <property type="match status" value="1"/>
</dbReference>
<evidence type="ECO:0000313" key="5">
    <source>
        <dbReference type="Proteomes" id="UP000707356"/>
    </source>
</evidence>
<evidence type="ECO:0000313" key="4">
    <source>
        <dbReference type="EMBL" id="MBW4467197.1"/>
    </source>
</evidence>
<dbReference type="CDD" id="cd07989">
    <property type="entry name" value="LPLAT_AGPAT-like"/>
    <property type="match status" value="1"/>
</dbReference>
<comment type="caution">
    <text evidence="4">The sequence shown here is derived from an EMBL/GenBank/DDBJ whole genome shotgun (WGS) entry which is preliminary data.</text>
</comment>
<gene>
    <name evidence="4" type="ORF">KME07_17360</name>
</gene>
<dbReference type="EMBL" id="JAHHHV010000074">
    <property type="protein sequence ID" value="MBW4467197.1"/>
    <property type="molecule type" value="Genomic_DNA"/>
</dbReference>
<dbReference type="GO" id="GO:0006654">
    <property type="term" value="P:phosphatidic acid biosynthetic process"/>
    <property type="evidence" value="ECO:0007669"/>
    <property type="project" value="TreeGrafter"/>
</dbReference>
<evidence type="ECO:0000256" key="1">
    <source>
        <dbReference type="ARBA" id="ARBA00022679"/>
    </source>
</evidence>
<keyword evidence="1" id="KW-0808">Transferase</keyword>